<dbReference type="SUPFAM" id="SSF52540">
    <property type="entry name" value="P-loop containing nucleoside triphosphate hydrolases"/>
    <property type="match status" value="1"/>
</dbReference>
<dbReference type="InterPro" id="IPR027417">
    <property type="entry name" value="P-loop_NTPase"/>
</dbReference>
<dbReference type="EMBL" id="JAHQIW010005454">
    <property type="protein sequence ID" value="KAJ1366057.1"/>
    <property type="molecule type" value="Genomic_DNA"/>
</dbReference>
<evidence type="ECO:0000256" key="1">
    <source>
        <dbReference type="SAM" id="MobiDB-lite"/>
    </source>
</evidence>
<evidence type="ECO:0000313" key="2">
    <source>
        <dbReference type="EMBL" id="KAJ1366057.1"/>
    </source>
</evidence>
<dbReference type="Pfam" id="PF00071">
    <property type="entry name" value="Ras"/>
    <property type="match status" value="1"/>
</dbReference>
<protein>
    <submittedName>
        <fullName evidence="2">Uncharacterized protein</fullName>
    </submittedName>
</protein>
<dbReference type="GO" id="GO:0003924">
    <property type="term" value="F:GTPase activity"/>
    <property type="evidence" value="ECO:0007669"/>
    <property type="project" value="InterPro"/>
</dbReference>
<reference evidence="2" key="1">
    <citation type="submission" date="2021-06" db="EMBL/GenBank/DDBJ databases">
        <title>Parelaphostrongylus tenuis whole genome reference sequence.</title>
        <authorList>
            <person name="Garwood T.J."/>
            <person name="Larsen P.A."/>
            <person name="Fountain-Jones N.M."/>
            <person name="Garbe J.R."/>
            <person name="Macchietto M.G."/>
            <person name="Kania S.A."/>
            <person name="Gerhold R.W."/>
            <person name="Richards J.E."/>
            <person name="Wolf T.M."/>
        </authorList>
    </citation>
    <scope>NUCLEOTIDE SEQUENCE</scope>
    <source>
        <strain evidence="2">MNPRO001-30</strain>
        <tissue evidence="2">Meninges</tissue>
    </source>
</reference>
<dbReference type="AlphaFoldDB" id="A0AAD5QYA1"/>
<dbReference type="InterPro" id="IPR001806">
    <property type="entry name" value="Small_GTPase"/>
</dbReference>
<feature type="region of interest" description="Disordered" evidence="1">
    <location>
        <begin position="83"/>
        <end position="105"/>
    </location>
</feature>
<keyword evidence="3" id="KW-1185">Reference proteome</keyword>
<dbReference type="Gene3D" id="3.40.50.300">
    <property type="entry name" value="P-loop containing nucleotide triphosphate hydrolases"/>
    <property type="match status" value="1"/>
</dbReference>
<dbReference type="Proteomes" id="UP001196413">
    <property type="component" value="Unassembled WGS sequence"/>
</dbReference>
<proteinExistence type="predicted"/>
<evidence type="ECO:0000313" key="3">
    <source>
        <dbReference type="Proteomes" id="UP001196413"/>
    </source>
</evidence>
<feature type="compositionally biased region" description="Basic and acidic residues" evidence="1">
    <location>
        <begin position="85"/>
        <end position="94"/>
    </location>
</feature>
<organism evidence="2 3">
    <name type="scientific">Parelaphostrongylus tenuis</name>
    <name type="common">Meningeal worm</name>
    <dbReference type="NCBI Taxonomy" id="148309"/>
    <lineage>
        <taxon>Eukaryota</taxon>
        <taxon>Metazoa</taxon>
        <taxon>Ecdysozoa</taxon>
        <taxon>Nematoda</taxon>
        <taxon>Chromadorea</taxon>
        <taxon>Rhabditida</taxon>
        <taxon>Rhabditina</taxon>
        <taxon>Rhabditomorpha</taxon>
        <taxon>Strongyloidea</taxon>
        <taxon>Metastrongylidae</taxon>
        <taxon>Parelaphostrongylus</taxon>
    </lineage>
</organism>
<comment type="caution">
    <text evidence="2">The sequence shown here is derived from an EMBL/GenBank/DDBJ whole genome shotgun (WGS) entry which is preliminary data.</text>
</comment>
<dbReference type="GO" id="GO:0005525">
    <property type="term" value="F:GTP binding"/>
    <property type="evidence" value="ECO:0007669"/>
    <property type="project" value="InterPro"/>
</dbReference>
<gene>
    <name evidence="2" type="ORF">KIN20_026638</name>
</gene>
<accession>A0AAD5QYA1</accession>
<sequence>MFPLKTIPPRTCCTAEHSMIQVASSNLSACLIVEPCAVFLTKIPMVVVGNKTDLQRVVPESASRELGKRFGCSFYESSAKLNENVAERPRDRSSTRRPALLQQAN</sequence>
<name>A0AAD5QYA1_PARTN</name>